<dbReference type="InterPro" id="IPR007867">
    <property type="entry name" value="GMC_OxRtase_C"/>
</dbReference>
<evidence type="ECO:0000259" key="8">
    <source>
        <dbReference type="PROSITE" id="PS00624"/>
    </source>
</evidence>
<evidence type="ECO:0000256" key="1">
    <source>
        <dbReference type="ARBA" id="ARBA00001974"/>
    </source>
</evidence>
<dbReference type="Gene3D" id="3.30.410.40">
    <property type="match status" value="1"/>
</dbReference>
<evidence type="ECO:0000313" key="10">
    <source>
        <dbReference type="Proteomes" id="UP000255106"/>
    </source>
</evidence>
<dbReference type="EMBL" id="UGJB01000004">
    <property type="protein sequence ID" value="STQ10483.1"/>
    <property type="molecule type" value="Genomic_DNA"/>
</dbReference>
<keyword evidence="3 6" id="KW-0285">Flavoprotein</keyword>
<protein>
    <submittedName>
        <fullName evidence="9">Glucose-methanol-choline oxidoreductase</fullName>
        <ecNumber evidence="9">1.1.99.1</ecNumber>
    </submittedName>
</protein>
<feature type="domain" description="Glucose-methanol-choline oxidoreductase N-terminal" evidence="8">
    <location>
        <begin position="262"/>
        <end position="276"/>
    </location>
</feature>
<feature type="domain" description="Glucose-methanol-choline oxidoreductase N-terminal" evidence="7">
    <location>
        <begin position="91"/>
        <end position="114"/>
    </location>
</feature>
<dbReference type="PROSITE" id="PS00624">
    <property type="entry name" value="GMC_OXRED_2"/>
    <property type="match status" value="1"/>
</dbReference>
<dbReference type="GO" id="GO:0008812">
    <property type="term" value="F:choline dehydrogenase activity"/>
    <property type="evidence" value="ECO:0007669"/>
    <property type="project" value="UniProtKB-EC"/>
</dbReference>
<feature type="binding site" evidence="5">
    <location>
        <position position="93"/>
    </location>
    <ligand>
        <name>FAD</name>
        <dbReference type="ChEBI" id="CHEBI:57692"/>
    </ligand>
</feature>
<dbReference type="PIRSF" id="PIRSF000137">
    <property type="entry name" value="Alcohol_oxidase"/>
    <property type="match status" value="1"/>
</dbReference>
<keyword evidence="9" id="KW-0560">Oxidoreductase</keyword>
<comment type="similarity">
    <text evidence="2 6">Belongs to the GMC oxidoreductase family.</text>
</comment>
<evidence type="ECO:0000256" key="3">
    <source>
        <dbReference type="ARBA" id="ARBA00022630"/>
    </source>
</evidence>
<reference evidence="9 10" key="1">
    <citation type="submission" date="2018-06" db="EMBL/GenBank/DDBJ databases">
        <authorList>
            <consortium name="Pathogen Informatics"/>
            <person name="Doyle S."/>
        </authorList>
    </citation>
    <scope>NUCLEOTIDE SEQUENCE [LARGE SCALE GENOMIC DNA]</scope>
    <source>
        <strain evidence="9 10">NCTC10005</strain>
    </source>
</reference>
<dbReference type="PROSITE" id="PS00623">
    <property type="entry name" value="GMC_OXRED_1"/>
    <property type="match status" value="1"/>
</dbReference>
<dbReference type="GO" id="GO:0050660">
    <property type="term" value="F:flavin adenine dinucleotide binding"/>
    <property type="evidence" value="ECO:0007669"/>
    <property type="project" value="InterPro"/>
</dbReference>
<evidence type="ECO:0000256" key="5">
    <source>
        <dbReference type="PIRSR" id="PIRSR000137-2"/>
    </source>
</evidence>
<proteinExistence type="inferred from homology"/>
<dbReference type="PANTHER" id="PTHR11552:SF147">
    <property type="entry name" value="CHOLINE DEHYDROGENASE, MITOCHONDRIAL"/>
    <property type="match status" value="1"/>
</dbReference>
<dbReference type="InterPro" id="IPR000172">
    <property type="entry name" value="GMC_OxRdtase_N"/>
</dbReference>
<name>A0A377LXY0_ENTCL</name>
<gene>
    <name evidence="9" type="primary">betA_1</name>
    <name evidence="9" type="ORF">NCTC10005_03229</name>
</gene>
<comment type="cofactor">
    <cofactor evidence="1 5">
        <name>FAD</name>
        <dbReference type="ChEBI" id="CHEBI:57692"/>
    </cofactor>
</comment>
<dbReference type="Pfam" id="PF00732">
    <property type="entry name" value="GMC_oxred_N"/>
    <property type="match status" value="1"/>
</dbReference>
<dbReference type="SUPFAM" id="SSF51905">
    <property type="entry name" value="FAD/NAD(P)-binding domain"/>
    <property type="match status" value="1"/>
</dbReference>
<dbReference type="SUPFAM" id="SSF54373">
    <property type="entry name" value="FAD-linked reductases, C-terminal domain"/>
    <property type="match status" value="1"/>
</dbReference>
<feature type="binding site" evidence="5">
    <location>
        <position position="231"/>
    </location>
    <ligand>
        <name>FAD</name>
        <dbReference type="ChEBI" id="CHEBI:57692"/>
    </ligand>
</feature>
<dbReference type="EC" id="1.1.99.1" evidence="9"/>
<dbReference type="GO" id="GO:0019285">
    <property type="term" value="P:glycine betaine biosynthetic process from choline"/>
    <property type="evidence" value="ECO:0007669"/>
    <property type="project" value="TreeGrafter"/>
</dbReference>
<sequence length="518" mass="55087">MVSIKPENSARIMKQSYDVIVAGGGSAGAVLAARLSENPDCQVLLLEGGPVFAPDGWPHELAQSHSVGGGDYVWEHGAATGTDHTSGHLRAKVLGGGSTINAGAFVRAPKSDFDRWVKRGLSDWSFDRVLPWFKRLENADYGDDRWHGRHGPVPVRLPALETLSPASQAFYHACRAHGFAAIDDINGEQQHGVAIYPLNVVNGIRQNTGMVYLTAEVRARKNLSIVGMTVVDKALIDNSRVNGIQLADGTRIAADCVFLCAGAAGTPAILLRSGIGPADDLRRLEIPLKQDLPVGRNLQEQPVNGIMLATSAEHASYPPIGATLWTQSSLAAADELDLYISNNHFVDPGLFPHGAGFQLFFTVARPCARGRLTLTSRNPLLAPSIDLNLLGDERDVIRMVEAVKLSRALVQEGPLQALVTGEVPAVKGGKLAKTDQQIAEEQRATVKSNLHLSATAPMGKESDPAAVVDACGNVFGINGLFVVDASLFPDVPSQATNPDVIMAAEYLASRFSGSLNGA</sequence>
<dbReference type="Proteomes" id="UP000255106">
    <property type="component" value="Unassembled WGS sequence"/>
</dbReference>
<dbReference type="AlphaFoldDB" id="A0A377LXY0"/>
<dbReference type="Gene3D" id="3.50.50.60">
    <property type="entry name" value="FAD/NAD(P)-binding domain"/>
    <property type="match status" value="1"/>
</dbReference>
<evidence type="ECO:0000313" key="9">
    <source>
        <dbReference type="EMBL" id="STQ10483.1"/>
    </source>
</evidence>
<evidence type="ECO:0000256" key="6">
    <source>
        <dbReference type="RuleBase" id="RU003968"/>
    </source>
</evidence>
<organism evidence="9 10">
    <name type="scientific">Enterobacter cloacae</name>
    <dbReference type="NCBI Taxonomy" id="550"/>
    <lineage>
        <taxon>Bacteria</taxon>
        <taxon>Pseudomonadati</taxon>
        <taxon>Pseudomonadota</taxon>
        <taxon>Gammaproteobacteria</taxon>
        <taxon>Enterobacterales</taxon>
        <taxon>Enterobacteriaceae</taxon>
        <taxon>Enterobacter</taxon>
        <taxon>Enterobacter cloacae complex</taxon>
    </lineage>
</organism>
<dbReference type="PANTHER" id="PTHR11552">
    <property type="entry name" value="GLUCOSE-METHANOL-CHOLINE GMC OXIDOREDUCTASE"/>
    <property type="match status" value="1"/>
</dbReference>
<evidence type="ECO:0000256" key="4">
    <source>
        <dbReference type="ARBA" id="ARBA00022827"/>
    </source>
</evidence>
<evidence type="ECO:0000259" key="7">
    <source>
        <dbReference type="PROSITE" id="PS00623"/>
    </source>
</evidence>
<evidence type="ECO:0000256" key="2">
    <source>
        <dbReference type="ARBA" id="ARBA00010790"/>
    </source>
</evidence>
<keyword evidence="4 5" id="KW-0274">FAD</keyword>
<dbReference type="Pfam" id="PF05199">
    <property type="entry name" value="GMC_oxred_C"/>
    <property type="match status" value="1"/>
</dbReference>
<dbReference type="InterPro" id="IPR012132">
    <property type="entry name" value="GMC_OxRdtase"/>
</dbReference>
<dbReference type="GO" id="GO:0016020">
    <property type="term" value="C:membrane"/>
    <property type="evidence" value="ECO:0007669"/>
    <property type="project" value="TreeGrafter"/>
</dbReference>
<dbReference type="RefSeq" id="WP_044157966.1">
    <property type="nucleotide sequence ID" value="NZ_CP056776.1"/>
</dbReference>
<dbReference type="InterPro" id="IPR036188">
    <property type="entry name" value="FAD/NAD-bd_sf"/>
</dbReference>
<accession>A0A377LXY0</accession>